<organism evidence="5 6">
    <name type="scientific">Metallococcus carri</name>
    <dbReference type="NCBI Taxonomy" id="1656884"/>
    <lineage>
        <taxon>Bacteria</taxon>
        <taxon>Bacillati</taxon>
        <taxon>Actinomycetota</taxon>
        <taxon>Actinomycetes</taxon>
        <taxon>Micrococcales</taxon>
        <taxon>Dermacoccaceae</taxon>
        <taxon>Metallococcus</taxon>
    </lineage>
</organism>
<evidence type="ECO:0000256" key="1">
    <source>
        <dbReference type="ARBA" id="ARBA00023125"/>
    </source>
</evidence>
<protein>
    <recommendedName>
        <fullName evidence="2 3">Single-stranded DNA-binding protein</fullName>
        <shortName evidence="2">SSB</shortName>
    </recommendedName>
</protein>
<dbReference type="Pfam" id="PF00436">
    <property type="entry name" value="SSB"/>
    <property type="match status" value="1"/>
</dbReference>
<keyword evidence="1 2" id="KW-0238">DNA-binding</keyword>
<feature type="region of interest" description="Disordered" evidence="4">
    <location>
        <begin position="118"/>
        <end position="182"/>
    </location>
</feature>
<dbReference type="AlphaFoldDB" id="A0A967B045"/>
<dbReference type="GO" id="GO:0009295">
    <property type="term" value="C:nucleoid"/>
    <property type="evidence" value="ECO:0007669"/>
    <property type="project" value="TreeGrafter"/>
</dbReference>
<dbReference type="InterPro" id="IPR012340">
    <property type="entry name" value="NA-bd_OB-fold"/>
</dbReference>
<keyword evidence="6" id="KW-1185">Reference proteome</keyword>
<dbReference type="EMBL" id="JAAOIV010000005">
    <property type="protein sequence ID" value="NHN55868.1"/>
    <property type="molecule type" value="Genomic_DNA"/>
</dbReference>
<dbReference type="Proteomes" id="UP000744769">
    <property type="component" value="Unassembled WGS sequence"/>
</dbReference>
<dbReference type="RefSeq" id="WP_166196064.1">
    <property type="nucleotide sequence ID" value="NZ_JAAOIV010000005.1"/>
</dbReference>
<dbReference type="HAMAP" id="MF_00984">
    <property type="entry name" value="SSB"/>
    <property type="match status" value="1"/>
</dbReference>
<name>A0A967B045_9MICO</name>
<dbReference type="GO" id="GO:0003697">
    <property type="term" value="F:single-stranded DNA binding"/>
    <property type="evidence" value="ECO:0007669"/>
    <property type="project" value="UniProtKB-UniRule"/>
</dbReference>
<evidence type="ECO:0000256" key="2">
    <source>
        <dbReference type="HAMAP-Rule" id="MF_00984"/>
    </source>
</evidence>
<comment type="subunit">
    <text evidence="2">Homotetramer.</text>
</comment>
<dbReference type="InterPro" id="IPR011344">
    <property type="entry name" value="ssDNA-bd"/>
</dbReference>
<evidence type="ECO:0000313" key="5">
    <source>
        <dbReference type="EMBL" id="NHN55868.1"/>
    </source>
</evidence>
<sequence>MKHEATITIVGNVVAEPESRTTRNGDPLVNFRVAVNPRYKDNRTGEWKDGTTEYYRVTAFRRLATNIDRSVRKGEQVMVVGRVETNTWTGNDGGQHSSMQIVASYVGHDLMMGTSKFTKEKAQQASGPMLETVPAGSQSGSDDDRDAPRDDRFDGVDTPPNHDPWARPAGAGDSGELEQRAG</sequence>
<dbReference type="InterPro" id="IPR000424">
    <property type="entry name" value="Primosome_PriB/ssb"/>
</dbReference>
<accession>A0A967B045</accession>
<dbReference type="NCBIfam" id="TIGR00621">
    <property type="entry name" value="ssb"/>
    <property type="match status" value="1"/>
</dbReference>
<evidence type="ECO:0000256" key="4">
    <source>
        <dbReference type="SAM" id="MobiDB-lite"/>
    </source>
</evidence>
<dbReference type="PROSITE" id="PS50935">
    <property type="entry name" value="SSB"/>
    <property type="match status" value="1"/>
</dbReference>
<comment type="caution">
    <text evidence="5">The sequence shown here is derived from an EMBL/GenBank/DDBJ whole genome shotgun (WGS) entry which is preliminary data.</text>
</comment>
<dbReference type="SUPFAM" id="SSF50249">
    <property type="entry name" value="Nucleic acid-binding proteins"/>
    <property type="match status" value="1"/>
</dbReference>
<evidence type="ECO:0000313" key="6">
    <source>
        <dbReference type="Proteomes" id="UP000744769"/>
    </source>
</evidence>
<reference evidence="5" key="1">
    <citation type="submission" date="2020-03" db="EMBL/GenBank/DDBJ databases">
        <title>Draft sequencing of Calidifontibacter sp. DB0510.</title>
        <authorList>
            <person name="Kim D.-U."/>
        </authorList>
    </citation>
    <scope>NUCLEOTIDE SEQUENCE</scope>
    <source>
        <strain evidence="5">DB0510</strain>
    </source>
</reference>
<dbReference type="PANTHER" id="PTHR10302:SF0">
    <property type="entry name" value="SINGLE-STRANDED DNA-BINDING PROTEIN, MITOCHONDRIAL"/>
    <property type="match status" value="1"/>
</dbReference>
<dbReference type="Gene3D" id="2.40.50.140">
    <property type="entry name" value="Nucleic acid-binding proteins"/>
    <property type="match status" value="1"/>
</dbReference>
<dbReference type="GO" id="GO:0006260">
    <property type="term" value="P:DNA replication"/>
    <property type="evidence" value="ECO:0007669"/>
    <property type="project" value="InterPro"/>
</dbReference>
<evidence type="ECO:0000256" key="3">
    <source>
        <dbReference type="RuleBase" id="RU000524"/>
    </source>
</evidence>
<feature type="compositionally biased region" description="Basic and acidic residues" evidence="4">
    <location>
        <begin position="146"/>
        <end position="155"/>
    </location>
</feature>
<proteinExistence type="inferred from homology"/>
<dbReference type="PANTHER" id="PTHR10302">
    <property type="entry name" value="SINGLE-STRANDED DNA-BINDING PROTEIN"/>
    <property type="match status" value="1"/>
</dbReference>
<gene>
    <name evidence="5" type="ORF">G9U51_08780</name>
</gene>
<comment type="caution">
    <text evidence="2">Lacks conserved residue(s) required for the propagation of feature annotation.</text>
</comment>
<dbReference type="CDD" id="cd04496">
    <property type="entry name" value="SSB_OBF"/>
    <property type="match status" value="1"/>
</dbReference>